<dbReference type="EC" id="2.7.13.3" evidence="2"/>
<dbReference type="InterPro" id="IPR003661">
    <property type="entry name" value="HisK_dim/P_dom"/>
</dbReference>
<organism evidence="6 7">
    <name type="scientific">Siphonobacter aquaeclarae</name>
    <dbReference type="NCBI Taxonomy" id="563176"/>
    <lineage>
        <taxon>Bacteria</taxon>
        <taxon>Pseudomonadati</taxon>
        <taxon>Bacteroidota</taxon>
        <taxon>Cytophagia</taxon>
        <taxon>Cytophagales</taxon>
        <taxon>Cytophagaceae</taxon>
        <taxon>Siphonobacter</taxon>
    </lineage>
</organism>
<evidence type="ECO:0000313" key="7">
    <source>
        <dbReference type="Proteomes" id="UP000198901"/>
    </source>
</evidence>
<evidence type="ECO:0000256" key="1">
    <source>
        <dbReference type="ARBA" id="ARBA00000085"/>
    </source>
</evidence>
<evidence type="ECO:0000256" key="4">
    <source>
        <dbReference type="SAM" id="Coils"/>
    </source>
</evidence>
<gene>
    <name evidence="6" type="ORF">SAMN04488090_4765</name>
</gene>
<dbReference type="Pfam" id="PF00512">
    <property type="entry name" value="HisKA"/>
    <property type="match status" value="1"/>
</dbReference>
<dbReference type="Gene3D" id="1.10.287.130">
    <property type="match status" value="1"/>
</dbReference>
<evidence type="ECO:0000256" key="2">
    <source>
        <dbReference type="ARBA" id="ARBA00012438"/>
    </source>
</evidence>
<sequence length="445" mass="50704">MNLLSFLILFFVFRYLKRSARPAIPNWDQLLLWANIITGLLFLIEANKGTGVLGLLWMAILTGYAYRTPELEFFRPTLVPLLPYLFLSVLEKLARWFVPKFYDEYELYFEIATFAAFIWVAATWMNLRKQEKALAVEREKRQQEEETNKVIAAQKNELEYLVEERTAELRAQKEELETTLEHLRATQDQLIQSEKMASLGELTAGIAHEIQNPLNFVNNFSEVSVELIDELREEETKDKPDTELISDLLEDLRQNLEKISHHGKRADSIVKGMLQHSRVSTGQKEETDLNALADEYLRLAYHGLRAKDKTFNAKLVTEFDPALGKANVIAQDLGRVLLNLFTNAFYAVTEKKKALGGAFEPQVSVQTRRQADGIEIRVRDNGTGMPEAVRQKIFQPFFTTKPTGQGTGLGLSLSYDIVTKGHGGTLDVRTKDGEYTEFIIHIPAS</sequence>
<dbReference type="InterPro" id="IPR003594">
    <property type="entry name" value="HATPase_dom"/>
</dbReference>
<protein>
    <recommendedName>
        <fullName evidence="2">histidine kinase</fullName>
        <ecNumber evidence="2">2.7.13.3</ecNumber>
    </recommendedName>
</protein>
<comment type="catalytic activity">
    <reaction evidence="1">
        <text>ATP + protein L-histidine = ADP + protein N-phospho-L-histidine.</text>
        <dbReference type="EC" id="2.7.13.3"/>
    </reaction>
</comment>
<dbReference type="Gene3D" id="3.30.565.10">
    <property type="entry name" value="Histidine kinase-like ATPase, C-terminal domain"/>
    <property type="match status" value="1"/>
</dbReference>
<feature type="domain" description="Histidine kinase" evidence="5">
    <location>
        <begin position="205"/>
        <end position="445"/>
    </location>
</feature>
<dbReference type="GO" id="GO:0000155">
    <property type="term" value="F:phosphorelay sensor kinase activity"/>
    <property type="evidence" value="ECO:0007669"/>
    <property type="project" value="InterPro"/>
</dbReference>
<dbReference type="InterPro" id="IPR036097">
    <property type="entry name" value="HisK_dim/P_sf"/>
</dbReference>
<dbReference type="PRINTS" id="PR00344">
    <property type="entry name" value="BCTRLSENSOR"/>
</dbReference>
<dbReference type="PANTHER" id="PTHR43065">
    <property type="entry name" value="SENSOR HISTIDINE KINASE"/>
    <property type="match status" value="1"/>
</dbReference>
<dbReference type="EMBL" id="FNGS01000011">
    <property type="protein sequence ID" value="SDN00598.1"/>
    <property type="molecule type" value="Genomic_DNA"/>
</dbReference>
<dbReference type="InterPro" id="IPR005467">
    <property type="entry name" value="His_kinase_dom"/>
</dbReference>
<keyword evidence="6" id="KW-0418">Kinase</keyword>
<dbReference type="SMART" id="SM00387">
    <property type="entry name" value="HATPase_c"/>
    <property type="match status" value="1"/>
</dbReference>
<dbReference type="SUPFAM" id="SSF47384">
    <property type="entry name" value="Homodimeric domain of signal transducing histidine kinase"/>
    <property type="match status" value="1"/>
</dbReference>
<dbReference type="Proteomes" id="UP000198901">
    <property type="component" value="Unassembled WGS sequence"/>
</dbReference>
<reference evidence="6 7" key="1">
    <citation type="submission" date="2016-10" db="EMBL/GenBank/DDBJ databases">
        <authorList>
            <person name="de Groot N.N."/>
        </authorList>
    </citation>
    <scope>NUCLEOTIDE SEQUENCE [LARGE SCALE GENOMIC DNA]</scope>
    <source>
        <strain evidence="6 7">DSM 21668</strain>
    </source>
</reference>
<dbReference type="STRING" id="563176.SAMN04488090_4765"/>
<keyword evidence="6" id="KW-0808">Transferase</keyword>
<dbReference type="SUPFAM" id="SSF55874">
    <property type="entry name" value="ATPase domain of HSP90 chaperone/DNA topoisomerase II/histidine kinase"/>
    <property type="match status" value="1"/>
</dbReference>
<accession>A0A1G9XUW6</accession>
<dbReference type="OrthoDB" id="9806995at2"/>
<dbReference type="SMART" id="SM00388">
    <property type="entry name" value="HisKA"/>
    <property type="match status" value="1"/>
</dbReference>
<evidence type="ECO:0000256" key="3">
    <source>
        <dbReference type="ARBA" id="ARBA00022553"/>
    </source>
</evidence>
<dbReference type="InterPro" id="IPR004358">
    <property type="entry name" value="Sig_transdc_His_kin-like_C"/>
</dbReference>
<dbReference type="PROSITE" id="PS50109">
    <property type="entry name" value="HIS_KIN"/>
    <property type="match status" value="1"/>
</dbReference>
<keyword evidence="7" id="KW-1185">Reference proteome</keyword>
<keyword evidence="4" id="KW-0175">Coiled coil</keyword>
<dbReference type="RefSeq" id="WP_093208623.1">
    <property type="nucleotide sequence ID" value="NZ_FNGS01000011.1"/>
</dbReference>
<dbReference type="InterPro" id="IPR036890">
    <property type="entry name" value="HATPase_C_sf"/>
</dbReference>
<evidence type="ECO:0000259" key="5">
    <source>
        <dbReference type="PROSITE" id="PS50109"/>
    </source>
</evidence>
<keyword evidence="3" id="KW-0597">Phosphoprotein</keyword>
<dbReference type="CDD" id="cd00082">
    <property type="entry name" value="HisKA"/>
    <property type="match status" value="1"/>
</dbReference>
<dbReference type="PANTHER" id="PTHR43065:SF42">
    <property type="entry name" value="TWO-COMPONENT SENSOR PPRA"/>
    <property type="match status" value="1"/>
</dbReference>
<name>A0A1G9XUW6_9BACT</name>
<feature type="coiled-coil region" evidence="4">
    <location>
        <begin position="126"/>
        <end position="193"/>
    </location>
</feature>
<dbReference type="Pfam" id="PF02518">
    <property type="entry name" value="HATPase_c"/>
    <property type="match status" value="1"/>
</dbReference>
<proteinExistence type="predicted"/>
<dbReference type="AlphaFoldDB" id="A0A1G9XUW6"/>
<evidence type="ECO:0000313" key="6">
    <source>
        <dbReference type="EMBL" id="SDN00598.1"/>
    </source>
</evidence>